<comment type="caution">
    <text evidence="2">The sequence shown here is derived from an EMBL/GenBank/DDBJ whole genome shotgun (WGS) entry which is preliminary data.</text>
</comment>
<dbReference type="PATRIC" id="fig|1132509.6.peg.1881"/>
<evidence type="ECO:0000313" key="2">
    <source>
        <dbReference type="EMBL" id="EMA38811.1"/>
    </source>
</evidence>
<proteinExistence type="predicted"/>
<organism evidence="2 3">
    <name type="scientific">Halococcus hamelinensis 100A6</name>
    <dbReference type="NCBI Taxonomy" id="1132509"/>
    <lineage>
        <taxon>Archaea</taxon>
        <taxon>Methanobacteriati</taxon>
        <taxon>Methanobacteriota</taxon>
        <taxon>Stenosarchaea group</taxon>
        <taxon>Halobacteria</taxon>
        <taxon>Halobacteriales</taxon>
        <taxon>Halococcaceae</taxon>
        <taxon>Halococcus</taxon>
    </lineage>
</organism>
<reference evidence="2 3" key="1">
    <citation type="journal article" date="2014" name="PLoS Genet.">
        <title>Phylogenetically driven sequencing of extremely halophilic archaea reveals strategies for static and dynamic osmo-response.</title>
        <authorList>
            <person name="Becker E.A."/>
            <person name="Seitzer P.M."/>
            <person name="Tritt A."/>
            <person name="Larsen D."/>
            <person name="Krusor M."/>
            <person name="Yao A.I."/>
            <person name="Wu D."/>
            <person name="Madern D."/>
            <person name="Eisen J.A."/>
            <person name="Darling A.E."/>
            <person name="Facciotti M.T."/>
        </authorList>
    </citation>
    <scope>NUCLEOTIDE SEQUENCE [LARGE SCALE GENOMIC DNA]</scope>
    <source>
        <strain evidence="2 3">100A6</strain>
    </source>
</reference>
<keyword evidence="3" id="KW-1185">Reference proteome</keyword>
<accession>M0LZD4</accession>
<dbReference type="InterPro" id="IPR058379">
    <property type="entry name" value="DUF8066"/>
</dbReference>
<feature type="transmembrane region" description="Helical" evidence="1">
    <location>
        <begin position="12"/>
        <end position="29"/>
    </location>
</feature>
<sequence>MIDRTDGYRRYTSVVAAVIGLLILLYSILIANQPLVGVGLLVSLYVLSLAYRFVRAHERIADALEARAERSGSTSER</sequence>
<keyword evidence="1" id="KW-0472">Membrane</keyword>
<name>M0LZD4_9EURY</name>
<dbReference type="Proteomes" id="UP000011566">
    <property type="component" value="Unassembled WGS sequence"/>
</dbReference>
<dbReference type="EMBL" id="AOMB01000023">
    <property type="protein sequence ID" value="EMA38811.1"/>
    <property type="molecule type" value="Genomic_DNA"/>
</dbReference>
<keyword evidence="1" id="KW-1133">Transmembrane helix</keyword>
<keyword evidence="1" id="KW-0812">Transmembrane</keyword>
<feature type="transmembrane region" description="Helical" evidence="1">
    <location>
        <begin position="35"/>
        <end position="54"/>
    </location>
</feature>
<dbReference type="AlphaFoldDB" id="M0LZD4"/>
<evidence type="ECO:0000313" key="3">
    <source>
        <dbReference type="Proteomes" id="UP000011566"/>
    </source>
</evidence>
<gene>
    <name evidence="2" type="ORF">C447_08313</name>
</gene>
<protein>
    <submittedName>
        <fullName evidence="2">Uncharacterized protein</fullName>
    </submittedName>
</protein>
<dbReference type="RefSeq" id="WP_007692802.1">
    <property type="nucleotide sequence ID" value="NZ_AJRK01000357.1"/>
</dbReference>
<dbReference type="Pfam" id="PF26262">
    <property type="entry name" value="DUF8066"/>
    <property type="match status" value="1"/>
</dbReference>
<evidence type="ECO:0000256" key="1">
    <source>
        <dbReference type="SAM" id="Phobius"/>
    </source>
</evidence>